<dbReference type="SUPFAM" id="SSF52418">
    <property type="entry name" value="Nucleoside phosphorylase/phosphoribosyltransferase catalytic domain"/>
    <property type="match status" value="1"/>
</dbReference>
<gene>
    <name evidence="4" type="primary">deoA</name>
</gene>
<organism evidence="4">
    <name type="scientific">uncultured Candidatus Pacearchaeota archaeon</name>
    <dbReference type="NCBI Taxonomy" id="2109283"/>
    <lineage>
        <taxon>Archaea</taxon>
        <taxon>Candidatus Pacearchaeota</taxon>
        <taxon>environmental samples</taxon>
    </lineage>
</organism>
<evidence type="ECO:0000256" key="1">
    <source>
        <dbReference type="ARBA" id="ARBA00022676"/>
    </source>
</evidence>
<dbReference type="Pfam" id="PF02885">
    <property type="entry name" value="Glycos_trans_3N"/>
    <property type="match status" value="1"/>
</dbReference>
<dbReference type="GO" id="GO:0005829">
    <property type="term" value="C:cytosol"/>
    <property type="evidence" value="ECO:0007669"/>
    <property type="project" value="TreeGrafter"/>
</dbReference>
<name>A0A447IU27_9ARCH</name>
<evidence type="ECO:0000256" key="2">
    <source>
        <dbReference type="ARBA" id="ARBA00022679"/>
    </source>
</evidence>
<dbReference type="InterPro" id="IPR013466">
    <property type="entry name" value="Thymidine/AMP_Pase"/>
</dbReference>
<dbReference type="PANTHER" id="PTHR10515:SF0">
    <property type="entry name" value="THYMIDINE PHOSPHORYLASE"/>
    <property type="match status" value="1"/>
</dbReference>
<protein>
    <submittedName>
        <fullName evidence="4">AMP phosphorylase</fullName>
    </submittedName>
</protein>
<proteinExistence type="predicted"/>
<dbReference type="SUPFAM" id="SSF47648">
    <property type="entry name" value="Nucleoside phosphorylase/phosphoribosyltransferase N-terminal domain"/>
    <property type="match status" value="1"/>
</dbReference>
<dbReference type="NCBIfam" id="TIGR02645">
    <property type="entry name" value="ARCH_P_rylase"/>
    <property type="match status" value="1"/>
</dbReference>
<reference evidence="4" key="1">
    <citation type="submission" date="2018-12" db="EMBL/GenBank/DDBJ databases">
        <authorList>
            <person name="Jaffe A."/>
        </authorList>
    </citation>
    <scope>NUCLEOTIDE SEQUENCE</scope>
</reference>
<dbReference type="InterPro" id="IPR013102">
    <property type="entry name" value="PYNP_C"/>
</dbReference>
<dbReference type="SMART" id="SM00941">
    <property type="entry name" value="PYNP_C"/>
    <property type="match status" value="1"/>
</dbReference>
<dbReference type="GO" id="GO:0006206">
    <property type="term" value="P:pyrimidine nucleobase metabolic process"/>
    <property type="evidence" value="ECO:0007669"/>
    <property type="project" value="InterPro"/>
</dbReference>
<dbReference type="PANTHER" id="PTHR10515">
    <property type="entry name" value="THYMIDINE PHOSPHORYLASE"/>
    <property type="match status" value="1"/>
</dbReference>
<dbReference type="InterPro" id="IPR000312">
    <property type="entry name" value="Glycosyl_Trfase_fam3"/>
</dbReference>
<dbReference type="InterPro" id="IPR017459">
    <property type="entry name" value="Glycosyl_Trfase_fam3_N_dom"/>
</dbReference>
<dbReference type="Gene3D" id="1.20.970.50">
    <property type="match status" value="1"/>
</dbReference>
<dbReference type="AlphaFoldDB" id="A0A447IU27"/>
<evidence type="ECO:0000313" key="4">
    <source>
        <dbReference type="EMBL" id="VDS10991.1"/>
    </source>
</evidence>
<dbReference type="InterPro" id="IPR035902">
    <property type="entry name" value="Nuc_phospho_transferase"/>
</dbReference>
<feature type="domain" description="Pyrimidine nucleoside phosphorylase C-terminal" evidence="3">
    <location>
        <begin position="425"/>
        <end position="492"/>
    </location>
</feature>
<dbReference type="InterPro" id="IPR036320">
    <property type="entry name" value="Glycosyl_Trfase_fam3_N_dom_sf"/>
</dbReference>
<dbReference type="SUPFAM" id="SSF54680">
    <property type="entry name" value="Pyrimidine nucleoside phosphorylase C-terminal domain"/>
    <property type="match status" value="1"/>
</dbReference>
<dbReference type="Gene3D" id="3.90.1170.30">
    <property type="entry name" value="Pyrimidine nucleoside phosphorylase-like, C-terminal domain"/>
    <property type="match status" value="1"/>
</dbReference>
<dbReference type="Pfam" id="PF07831">
    <property type="entry name" value="PYNP_C"/>
    <property type="match status" value="1"/>
</dbReference>
<dbReference type="GO" id="GO:0004645">
    <property type="term" value="F:1,4-alpha-oligoglucan phosphorylase activity"/>
    <property type="evidence" value="ECO:0007669"/>
    <property type="project" value="InterPro"/>
</dbReference>
<dbReference type="GO" id="GO:0016763">
    <property type="term" value="F:pentosyltransferase activity"/>
    <property type="evidence" value="ECO:0007669"/>
    <property type="project" value="InterPro"/>
</dbReference>
<dbReference type="EMBL" id="LR131603">
    <property type="protein sequence ID" value="VDS10991.1"/>
    <property type="molecule type" value="Genomic_DNA"/>
</dbReference>
<dbReference type="InterPro" id="IPR000053">
    <property type="entry name" value="Thymidine/pyrmidine_PPase"/>
</dbReference>
<dbReference type="NCBIfam" id="NF003338">
    <property type="entry name" value="PRK04350.1"/>
    <property type="match status" value="1"/>
</dbReference>
<dbReference type="PROSITE" id="PS00647">
    <property type="entry name" value="THYMID_PHOSPHORYLASE"/>
    <property type="match status" value="1"/>
</dbReference>
<evidence type="ECO:0000259" key="3">
    <source>
        <dbReference type="SMART" id="SM00941"/>
    </source>
</evidence>
<sequence length="494" mass="54861">MQLKVKFLKWSAGIPVAMLNHKTADKMSVHPEDRINLRTISKYPKEISTIVDVVKGIVKEDEIAISSELEKFLNFKISKKVEVNLAVPPKSLDFIKKKLNNHQLTKNEIDAIIKDVVNNSLSDSEIALFITAVYKYGTNMKETIYLIEAIRKSGSQLRIKGKFIADKHSVGGVPGNRTTPIVVSICAAGGLIMPKNSSRAITTAAGTADVIETIADVEFSIKDLKKIIKKTGACMVWGGGLGMVPADARMMDVERSLKIDPESQLIASIMSKKLAADSKYILIDIPYGKNAKISSREKALRIKRRFERLGRYFKRKVKCFITDGSQPVGNGIGPALELIDIIKILDPKQEGPLDLEKKSLFLAGSLFEMTGKAKNGCGEKMAEEILRSGKAFEKFKEIIKAQNGNLNRLKMAKFSHDIHSIKSGEITEINNYKINSLVRVSGCPVDKSAGIYLYSHVGDKIKKGQKIITIYAESMSRLNEAKRFYEKEKPIVIK</sequence>
<keyword evidence="2" id="KW-0808">Transferase</keyword>
<dbReference type="Pfam" id="PF00591">
    <property type="entry name" value="Glycos_transf_3"/>
    <property type="match status" value="1"/>
</dbReference>
<accession>A0A447IU27</accession>
<keyword evidence="1" id="KW-0328">Glycosyltransferase</keyword>
<dbReference type="Gene3D" id="3.40.1030.10">
    <property type="entry name" value="Nucleoside phosphorylase/phosphoribosyltransferase catalytic domain"/>
    <property type="match status" value="1"/>
</dbReference>
<dbReference type="GO" id="GO:0006213">
    <property type="term" value="P:pyrimidine nucleoside metabolic process"/>
    <property type="evidence" value="ECO:0007669"/>
    <property type="project" value="InterPro"/>
</dbReference>
<dbReference type="Gene3D" id="2.40.40.20">
    <property type="match status" value="1"/>
</dbReference>
<dbReference type="InterPro" id="IPR017872">
    <property type="entry name" value="Pyrmidine_PPase_CS"/>
</dbReference>
<dbReference type="InterPro" id="IPR036566">
    <property type="entry name" value="PYNP-like_C_sf"/>
</dbReference>